<gene>
    <name evidence="7" type="ORF">ACFQVD_30685</name>
</gene>
<accession>A0ABW2T8R4</accession>
<dbReference type="PANTHER" id="PTHR23531">
    <property type="entry name" value="QUINOLENE RESISTANCE PROTEIN NORA"/>
    <property type="match status" value="1"/>
</dbReference>
<comment type="subcellular location">
    <subcellularLocation>
        <location evidence="1">Cell membrane</location>
        <topology evidence="1">Multi-pass membrane protein</topology>
    </subcellularLocation>
</comment>
<evidence type="ECO:0000256" key="5">
    <source>
        <dbReference type="SAM" id="Phobius"/>
    </source>
</evidence>
<dbReference type="RefSeq" id="WP_343972433.1">
    <property type="nucleotide sequence ID" value="NZ_BAAAGK010000093.1"/>
</dbReference>
<dbReference type="PANTHER" id="PTHR23531:SF1">
    <property type="entry name" value="QUINOLENE RESISTANCE PROTEIN NORA"/>
    <property type="match status" value="1"/>
</dbReference>
<feature type="transmembrane region" description="Helical" evidence="5">
    <location>
        <begin position="35"/>
        <end position="53"/>
    </location>
</feature>
<feature type="transmembrane region" description="Helical" evidence="5">
    <location>
        <begin position="259"/>
        <end position="279"/>
    </location>
</feature>
<dbReference type="InterPro" id="IPR036259">
    <property type="entry name" value="MFS_trans_sf"/>
</dbReference>
<feature type="transmembrane region" description="Helical" evidence="5">
    <location>
        <begin position="291"/>
        <end position="309"/>
    </location>
</feature>
<evidence type="ECO:0000313" key="7">
    <source>
        <dbReference type="EMBL" id="MFC7604487.1"/>
    </source>
</evidence>
<keyword evidence="4 5" id="KW-0472">Membrane</keyword>
<keyword evidence="8" id="KW-1185">Reference proteome</keyword>
<dbReference type="InterPro" id="IPR020846">
    <property type="entry name" value="MFS_dom"/>
</dbReference>
<dbReference type="EMBL" id="JBHTEE010000001">
    <property type="protein sequence ID" value="MFC7604487.1"/>
    <property type="molecule type" value="Genomic_DNA"/>
</dbReference>
<evidence type="ECO:0000256" key="4">
    <source>
        <dbReference type="ARBA" id="ARBA00023136"/>
    </source>
</evidence>
<evidence type="ECO:0000256" key="3">
    <source>
        <dbReference type="ARBA" id="ARBA00022989"/>
    </source>
</evidence>
<comment type="caution">
    <text evidence="7">The sequence shown here is derived from an EMBL/GenBank/DDBJ whole genome shotgun (WGS) entry which is preliminary data.</text>
</comment>
<dbReference type="SUPFAM" id="SSF103473">
    <property type="entry name" value="MFS general substrate transporter"/>
    <property type="match status" value="1"/>
</dbReference>
<evidence type="ECO:0000256" key="1">
    <source>
        <dbReference type="ARBA" id="ARBA00004651"/>
    </source>
</evidence>
<dbReference type="InterPro" id="IPR011701">
    <property type="entry name" value="MFS"/>
</dbReference>
<keyword evidence="3 5" id="KW-1133">Transmembrane helix</keyword>
<dbReference type="PROSITE" id="PS50850">
    <property type="entry name" value="MFS"/>
    <property type="match status" value="1"/>
</dbReference>
<feature type="transmembrane region" description="Helical" evidence="5">
    <location>
        <begin position="315"/>
        <end position="338"/>
    </location>
</feature>
<evidence type="ECO:0000256" key="2">
    <source>
        <dbReference type="ARBA" id="ARBA00022692"/>
    </source>
</evidence>
<feature type="transmembrane region" description="Helical" evidence="5">
    <location>
        <begin position="59"/>
        <end position="83"/>
    </location>
</feature>
<dbReference type="InterPro" id="IPR005829">
    <property type="entry name" value="Sugar_transporter_CS"/>
</dbReference>
<dbReference type="Gene3D" id="1.20.1250.20">
    <property type="entry name" value="MFS general substrate transporter like domains"/>
    <property type="match status" value="1"/>
</dbReference>
<feature type="transmembrane region" description="Helical" evidence="5">
    <location>
        <begin position="186"/>
        <end position="207"/>
    </location>
</feature>
<sequence>MDHQEVTAGRKASVGRVEIRLGDGVDRQPILTRPMVLLLIMSVCSSGSFYLLMSVVPLYVATAGVGGVGAGMSTGALMLGTVLMEFAVPGLLRRYGYRAVMTAGLLLLGAPALVLVASSSLPLVLGVCLVRGAGLGIVVVAGAALVTELVPTDRRGEGLGLYGVAVGVPSIACLPLGLWLVGNVGYGPVFITGAALSLLGLAAVPGLPARSARIEHGSVLGAFRIRGLARPTVIFATVTLAAGALLTFLPMAVPAESHQVATGALLVQSCAAPLARWGAGWYGDRHGAARLLVPAVLTATVGTAVLVWVGSPVAVMVGMGLFGLGFGLAQNVTLALMFERVPESDFGRVSALWNLAYDGGMGVGAVAFGLLTVPMGYPVGFAITAIVLFTALAPAWLDHRAASKDDIA</sequence>
<dbReference type="Pfam" id="PF07690">
    <property type="entry name" value="MFS_1"/>
    <property type="match status" value="1"/>
</dbReference>
<proteinExistence type="predicted"/>
<dbReference type="InterPro" id="IPR052714">
    <property type="entry name" value="MFS_Exporter"/>
</dbReference>
<feature type="transmembrane region" description="Helical" evidence="5">
    <location>
        <begin position="123"/>
        <end position="147"/>
    </location>
</feature>
<feature type="transmembrane region" description="Helical" evidence="5">
    <location>
        <begin position="377"/>
        <end position="397"/>
    </location>
</feature>
<feature type="transmembrane region" description="Helical" evidence="5">
    <location>
        <begin position="159"/>
        <end position="180"/>
    </location>
</feature>
<dbReference type="Proteomes" id="UP001596514">
    <property type="component" value="Unassembled WGS sequence"/>
</dbReference>
<feature type="transmembrane region" description="Helical" evidence="5">
    <location>
        <begin position="350"/>
        <end position="371"/>
    </location>
</feature>
<reference evidence="8" key="1">
    <citation type="journal article" date="2019" name="Int. J. Syst. Evol. Microbiol.">
        <title>The Global Catalogue of Microorganisms (GCM) 10K type strain sequencing project: providing services to taxonomists for standard genome sequencing and annotation.</title>
        <authorList>
            <consortium name="The Broad Institute Genomics Platform"/>
            <consortium name="The Broad Institute Genome Sequencing Center for Infectious Disease"/>
            <person name="Wu L."/>
            <person name="Ma J."/>
        </authorList>
    </citation>
    <scope>NUCLEOTIDE SEQUENCE [LARGE SCALE GENOMIC DNA]</scope>
    <source>
        <strain evidence="8">JCM 10083</strain>
    </source>
</reference>
<feature type="transmembrane region" description="Helical" evidence="5">
    <location>
        <begin position="95"/>
        <end position="117"/>
    </location>
</feature>
<organism evidence="7 8">
    <name type="scientific">Streptosporangium amethystogenes subsp. fukuiense</name>
    <dbReference type="NCBI Taxonomy" id="698418"/>
    <lineage>
        <taxon>Bacteria</taxon>
        <taxon>Bacillati</taxon>
        <taxon>Actinomycetota</taxon>
        <taxon>Actinomycetes</taxon>
        <taxon>Streptosporangiales</taxon>
        <taxon>Streptosporangiaceae</taxon>
        <taxon>Streptosporangium</taxon>
    </lineage>
</organism>
<evidence type="ECO:0000259" key="6">
    <source>
        <dbReference type="PROSITE" id="PS50850"/>
    </source>
</evidence>
<evidence type="ECO:0000313" key="8">
    <source>
        <dbReference type="Proteomes" id="UP001596514"/>
    </source>
</evidence>
<feature type="transmembrane region" description="Helical" evidence="5">
    <location>
        <begin position="228"/>
        <end position="253"/>
    </location>
</feature>
<dbReference type="PROSITE" id="PS00217">
    <property type="entry name" value="SUGAR_TRANSPORT_2"/>
    <property type="match status" value="1"/>
</dbReference>
<protein>
    <submittedName>
        <fullName evidence="7">MFS transporter</fullName>
    </submittedName>
</protein>
<feature type="domain" description="Major facilitator superfamily (MFS) profile" evidence="6">
    <location>
        <begin position="34"/>
        <end position="402"/>
    </location>
</feature>
<keyword evidence="2 5" id="KW-0812">Transmembrane</keyword>
<name>A0ABW2T8R4_9ACTN</name>